<evidence type="ECO:0000313" key="9">
    <source>
        <dbReference type="Proteomes" id="UP001358324"/>
    </source>
</evidence>
<gene>
    <name evidence="8" type="ORF">V3391_17740</name>
</gene>
<dbReference type="Pfam" id="PF02417">
    <property type="entry name" value="Chromate_transp"/>
    <property type="match status" value="1"/>
</dbReference>
<keyword evidence="4 7" id="KW-0812">Transmembrane</keyword>
<evidence type="ECO:0000256" key="3">
    <source>
        <dbReference type="ARBA" id="ARBA00022475"/>
    </source>
</evidence>
<evidence type="ECO:0000256" key="2">
    <source>
        <dbReference type="ARBA" id="ARBA00005262"/>
    </source>
</evidence>
<name>A0ABU7WJ92_9GAMM</name>
<evidence type="ECO:0000256" key="5">
    <source>
        <dbReference type="ARBA" id="ARBA00022989"/>
    </source>
</evidence>
<sequence>MVEHHWLTQAQFNNSMAIAQAAPGPNVLFVALMGWNVGLNAGSYAAALAGVAVTMLGILIPSTTLTYCAT</sequence>
<accession>A0ABU7WJ92</accession>
<comment type="similarity">
    <text evidence="2">Belongs to the chromate ion transporter (CHR) (TC 2.A.51) family.</text>
</comment>
<keyword evidence="5 7" id="KW-1133">Transmembrane helix</keyword>
<evidence type="ECO:0000313" key="8">
    <source>
        <dbReference type="EMBL" id="MEF3084032.1"/>
    </source>
</evidence>
<evidence type="ECO:0000256" key="6">
    <source>
        <dbReference type="ARBA" id="ARBA00023136"/>
    </source>
</evidence>
<keyword evidence="9" id="KW-1185">Reference proteome</keyword>
<evidence type="ECO:0000256" key="4">
    <source>
        <dbReference type="ARBA" id="ARBA00022692"/>
    </source>
</evidence>
<feature type="transmembrane region" description="Helical" evidence="7">
    <location>
        <begin position="41"/>
        <end position="60"/>
    </location>
</feature>
<evidence type="ECO:0000256" key="7">
    <source>
        <dbReference type="SAM" id="Phobius"/>
    </source>
</evidence>
<keyword evidence="6 7" id="KW-0472">Membrane</keyword>
<proteinExistence type="inferred from homology"/>
<keyword evidence="3" id="KW-1003">Cell membrane</keyword>
<dbReference type="RefSeq" id="WP_332079771.1">
    <property type="nucleotide sequence ID" value="NZ_JAZHBM010000074.1"/>
</dbReference>
<evidence type="ECO:0000256" key="1">
    <source>
        <dbReference type="ARBA" id="ARBA00004651"/>
    </source>
</evidence>
<dbReference type="Proteomes" id="UP001358324">
    <property type="component" value="Unassembled WGS sequence"/>
</dbReference>
<dbReference type="EMBL" id="JAZHBM010000074">
    <property type="protein sequence ID" value="MEF3084032.1"/>
    <property type="molecule type" value="Genomic_DNA"/>
</dbReference>
<comment type="caution">
    <text evidence="8">The sequence shown here is derived from an EMBL/GenBank/DDBJ whole genome shotgun (WGS) entry which is preliminary data.</text>
</comment>
<reference evidence="8 9" key="1">
    <citation type="submission" date="2024-01" db="EMBL/GenBank/DDBJ databases">
        <title>Novel species of the genus Luteimonas isolated from rivers.</title>
        <authorList>
            <person name="Lu H."/>
        </authorList>
    </citation>
    <scope>NUCLEOTIDE SEQUENCE [LARGE SCALE GENOMIC DNA]</scope>
    <source>
        <strain evidence="8 9">SMYT11W</strain>
    </source>
</reference>
<dbReference type="InterPro" id="IPR003370">
    <property type="entry name" value="Chromate_transpt"/>
</dbReference>
<organism evidence="8 9">
    <name type="scientific">Luteimonas flava</name>
    <dbReference type="NCBI Taxonomy" id="3115822"/>
    <lineage>
        <taxon>Bacteria</taxon>
        <taxon>Pseudomonadati</taxon>
        <taxon>Pseudomonadota</taxon>
        <taxon>Gammaproteobacteria</taxon>
        <taxon>Lysobacterales</taxon>
        <taxon>Lysobacteraceae</taxon>
        <taxon>Luteimonas</taxon>
    </lineage>
</organism>
<comment type="subcellular location">
    <subcellularLocation>
        <location evidence="1">Cell membrane</location>
        <topology evidence="1">Multi-pass membrane protein</topology>
    </subcellularLocation>
</comment>
<feature type="non-terminal residue" evidence="8">
    <location>
        <position position="70"/>
    </location>
</feature>
<protein>
    <submittedName>
        <fullName evidence="8">Chromate transporter</fullName>
    </submittedName>
</protein>